<feature type="region of interest" description="Disordered" evidence="2">
    <location>
        <begin position="1"/>
        <end position="40"/>
    </location>
</feature>
<gene>
    <name evidence="3" type="ORF">PACLA_8A087547</name>
</gene>
<comment type="caution">
    <text evidence="3">The sequence shown here is derived from an EMBL/GenBank/DDBJ whole genome shotgun (WGS) entry which is preliminary data.</text>
</comment>
<sequence length="245" mass="27981">MNERTDSRRKNAGFFKRGPVFGKMMDDRNNNARNGLGIDKQEEIRADTNSQIFPTEMTVGNTNQNLPQSNSQHQKKKYSRTLSETNVGYRAVSSTAKLKRVLSATELRTRLAGCPKGLLIATEPPKSGESYRRRSNTDVKAVLGKKHRSKNDETLSDGLYQEHTNFQQEKEILLLELETVKREREQLQKENEKLQQELENRNKVIDHLIDFMKSSLPGEAQELGDGFNETLTNNSLNRTQSVEKV</sequence>
<keyword evidence="1" id="KW-0175">Coiled coil</keyword>
<dbReference type="OrthoDB" id="10506691at2759"/>
<feature type="region of interest" description="Disordered" evidence="2">
    <location>
        <begin position="59"/>
        <end position="81"/>
    </location>
</feature>
<dbReference type="EMBL" id="CACRXK020002517">
    <property type="protein sequence ID" value="CAB3994693.1"/>
    <property type="molecule type" value="Genomic_DNA"/>
</dbReference>
<name>A0A6S7GSC3_PARCT</name>
<evidence type="ECO:0000256" key="1">
    <source>
        <dbReference type="SAM" id="Coils"/>
    </source>
</evidence>
<feature type="compositionally biased region" description="Polar residues" evidence="2">
    <location>
        <begin position="59"/>
        <end position="72"/>
    </location>
</feature>
<evidence type="ECO:0000313" key="4">
    <source>
        <dbReference type="Proteomes" id="UP001152795"/>
    </source>
</evidence>
<evidence type="ECO:0000313" key="3">
    <source>
        <dbReference type="EMBL" id="CAB3994693.1"/>
    </source>
</evidence>
<dbReference type="Proteomes" id="UP001152795">
    <property type="component" value="Unassembled WGS sequence"/>
</dbReference>
<organism evidence="3 4">
    <name type="scientific">Paramuricea clavata</name>
    <name type="common">Red gorgonian</name>
    <name type="synonym">Violescent sea-whip</name>
    <dbReference type="NCBI Taxonomy" id="317549"/>
    <lineage>
        <taxon>Eukaryota</taxon>
        <taxon>Metazoa</taxon>
        <taxon>Cnidaria</taxon>
        <taxon>Anthozoa</taxon>
        <taxon>Octocorallia</taxon>
        <taxon>Malacalcyonacea</taxon>
        <taxon>Plexauridae</taxon>
        <taxon>Paramuricea</taxon>
    </lineage>
</organism>
<evidence type="ECO:0000256" key="2">
    <source>
        <dbReference type="SAM" id="MobiDB-lite"/>
    </source>
</evidence>
<feature type="coiled-coil region" evidence="1">
    <location>
        <begin position="163"/>
        <end position="204"/>
    </location>
</feature>
<proteinExistence type="predicted"/>
<keyword evidence="4" id="KW-1185">Reference proteome</keyword>
<dbReference type="AlphaFoldDB" id="A0A6S7GSC3"/>
<protein>
    <submittedName>
        <fullName evidence="3">Uncharacterized protein</fullName>
    </submittedName>
</protein>
<accession>A0A6S7GSC3</accession>
<reference evidence="3" key="1">
    <citation type="submission" date="2020-04" db="EMBL/GenBank/DDBJ databases">
        <authorList>
            <person name="Alioto T."/>
            <person name="Alioto T."/>
            <person name="Gomez Garrido J."/>
        </authorList>
    </citation>
    <scope>NUCLEOTIDE SEQUENCE</scope>
    <source>
        <strain evidence="3">A484AB</strain>
    </source>
</reference>